<gene>
    <name evidence="2" type="ORF">CYFUS_000501</name>
</gene>
<dbReference type="EMBL" id="CP022098">
    <property type="protein sequence ID" value="ATB35089.1"/>
    <property type="molecule type" value="Genomic_DNA"/>
</dbReference>
<evidence type="ECO:0000256" key="1">
    <source>
        <dbReference type="SAM" id="Phobius"/>
    </source>
</evidence>
<proteinExistence type="predicted"/>
<dbReference type="KEGG" id="cfus:CYFUS_000501"/>
<reference evidence="2 3" key="1">
    <citation type="submission" date="2017-06" db="EMBL/GenBank/DDBJ databases">
        <title>Sequencing and comparative analysis of myxobacterial genomes.</title>
        <authorList>
            <person name="Rupp O."/>
            <person name="Goesmann A."/>
            <person name="Sogaard-Andersen L."/>
        </authorList>
    </citation>
    <scope>NUCLEOTIDE SEQUENCE [LARGE SCALE GENOMIC DNA]</scope>
    <source>
        <strain evidence="2 3">DSM 52655</strain>
    </source>
</reference>
<keyword evidence="1" id="KW-0472">Membrane</keyword>
<organism evidence="2 3">
    <name type="scientific">Cystobacter fuscus</name>
    <dbReference type="NCBI Taxonomy" id="43"/>
    <lineage>
        <taxon>Bacteria</taxon>
        <taxon>Pseudomonadati</taxon>
        <taxon>Myxococcota</taxon>
        <taxon>Myxococcia</taxon>
        <taxon>Myxococcales</taxon>
        <taxon>Cystobacterineae</taxon>
        <taxon>Archangiaceae</taxon>
        <taxon>Cystobacter</taxon>
    </lineage>
</organism>
<evidence type="ECO:0000313" key="2">
    <source>
        <dbReference type="EMBL" id="ATB35089.1"/>
    </source>
</evidence>
<keyword evidence="1" id="KW-0812">Transmembrane</keyword>
<protein>
    <submittedName>
        <fullName evidence="2">Uncharacterized protein</fullName>
    </submittedName>
</protein>
<feature type="transmembrane region" description="Helical" evidence="1">
    <location>
        <begin position="97"/>
        <end position="114"/>
    </location>
</feature>
<dbReference type="RefSeq" id="WP_198316434.1">
    <property type="nucleotide sequence ID" value="NZ_CP022098.1"/>
</dbReference>
<accession>A0A250ITL7</accession>
<evidence type="ECO:0000313" key="3">
    <source>
        <dbReference type="Proteomes" id="UP000217257"/>
    </source>
</evidence>
<dbReference type="AlphaFoldDB" id="A0A250ITL7"/>
<keyword evidence="1" id="KW-1133">Transmembrane helix</keyword>
<dbReference type="Proteomes" id="UP000217257">
    <property type="component" value="Chromosome"/>
</dbReference>
<sequence length="140" mass="15883">MADVLTQMWREIAERPDGPMAFRFYLQPLMAMLFAVRDGIKDAHAGRPAYFWALFTDPAHRRERLREGWHAVGRIFLLAVVMDVIYQLTVLKGPRPLQGLLVAVVLALVPYVLLRGPVNRLARGLLHHRPRARGPGSPAR</sequence>
<feature type="transmembrane region" description="Helical" evidence="1">
    <location>
        <begin position="71"/>
        <end position="91"/>
    </location>
</feature>
<name>A0A250ITL7_9BACT</name>